<sequence>MIKITALPGLLCLAACGQQNSGLEQNVGSQSATPSQKASQQEASLKQQEASQKQQEASLKQKETEAEKALQEILERNLPNLSHQERQEVYKNEARTDRPTKRGLQINKEFALFVVRNMPPSRYGSEYDRLEREERVNSINKIKETQVDIQKYKVFENEAEREAYIESQSRQREIRYQKSVGRALTEQEKEYMRSSAEDDARESEEKIKIYREEEAQRLAPRTLPYTDAAGRAAYVKQKQEQFLAHYQSLNRGGGPVSEEQKKHIFREAEVTVQIEELRAKK</sequence>
<dbReference type="EMBL" id="CP060719">
    <property type="protein sequence ID" value="QNN69802.1"/>
    <property type="molecule type" value="Genomic_DNA"/>
</dbReference>
<dbReference type="AlphaFoldDB" id="A0A7G9SPM7"/>
<organism evidence="2 3">
    <name type="scientific">Thermomonas carbonis</name>
    <dbReference type="NCBI Taxonomy" id="1463158"/>
    <lineage>
        <taxon>Bacteria</taxon>
        <taxon>Pseudomonadati</taxon>
        <taxon>Pseudomonadota</taxon>
        <taxon>Gammaproteobacteria</taxon>
        <taxon>Lysobacterales</taxon>
        <taxon>Lysobacteraceae</taxon>
        <taxon>Thermomonas</taxon>
    </lineage>
</organism>
<keyword evidence="3" id="KW-1185">Reference proteome</keyword>
<feature type="compositionally biased region" description="Low complexity" evidence="1">
    <location>
        <begin position="43"/>
        <end position="58"/>
    </location>
</feature>
<feature type="compositionally biased region" description="Polar residues" evidence="1">
    <location>
        <begin position="23"/>
        <end position="42"/>
    </location>
</feature>
<evidence type="ECO:0000313" key="2">
    <source>
        <dbReference type="EMBL" id="QNN69802.1"/>
    </source>
</evidence>
<protein>
    <submittedName>
        <fullName evidence="2">Uncharacterized protein</fullName>
    </submittedName>
</protein>
<dbReference type="Proteomes" id="UP000515804">
    <property type="component" value="Chromosome"/>
</dbReference>
<evidence type="ECO:0000313" key="3">
    <source>
        <dbReference type="Proteomes" id="UP000515804"/>
    </source>
</evidence>
<name>A0A7G9SPM7_9GAMM</name>
<reference evidence="2 3" key="1">
    <citation type="submission" date="2020-08" db="EMBL/GenBank/DDBJ databases">
        <title>Genome sequence of Thermomonas carbonis KCTC 42013T.</title>
        <authorList>
            <person name="Hyun D.-W."/>
            <person name="Bae J.-W."/>
        </authorList>
    </citation>
    <scope>NUCLEOTIDE SEQUENCE [LARGE SCALE GENOMIC DNA]</scope>
    <source>
        <strain evidence="2 3">KCTC 42013</strain>
    </source>
</reference>
<proteinExistence type="predicted"/>
<accession>A0A7G9SPM7</accession>
<feature type="region of interest" description="Disordered" evidence="1">
    <location>
        <begin position="23"/>
        <end position="68"/>
    </location>
</feature>
<evidence type="ECO:0000256" key="1">
    <source>
        <dbReference type="SAM" id="MobiDB-lite"/>
    </source>
</evidence>
<gene>
    <name evidence="2" type="ORF">H9L16_14305</name>
</gene>
<dbReference type="KEGG" id="tcn:H9L16_14305"/>
<feature type="compositionally biased region" description="Basic and acidic residues" evidence="1">
    <location>
        <begin position="59"/>
        <end position="68"/>
    </location>
</feature>
<dbReference type="RefSeq" id="WP_187552319.1">
    <property type="nucleotide sequence ID" value="NZ_BMZL01000001.1"/>
</dbReference>